<dbReference type="GO" id="GO:0055085">
    <property type="term" value="P:transmembrane transport"/>
    <property type="evidence" value="ECO:0007669"/>
    <property type="project" value="InterPro"/>
</dbReference>
<keyword evidence="2 7" id="KW-0813">Transport</keyword>
<feature type="transmembrane region" description="Helical" evidence="7">
    <location>
        <begin position="98"/>
        <end position="118"/>
    </location>
</feature>
<keyword evidence="3" id="KW-1003">Cell membrane</keyword>
<gene>
    <name evidence="10" type="ORF">E1284_01790</name>
</gene>
<evidence type="ECO:0000256" key="7">
    <source>
        <dbReference type="RuleBase" id="RU363032"/>
    </source>
</evidence>
<comment type="caution">
    <text evidence="10">The sequence shown here is derived from an EMBL/GenBank/DDBJ whole genome shotgun (WGS) entry which is preliminary data.</text>
</comment>
<organism evidence="10 11">
    <name type="scientific">Actinomadura bangladeshensis</name>
    <dbReference type="NCBI Taxonomy" id="453573"/>
    <lineage>
        <taxon>Bacteria</taxon>
        <taxon>Bacillati</taxon>
        <taxon>Actinomycetota</taxon>
        <taxon>Actinomycetes</taxon>
        <taxon>Streptosporangiales</taxon>
        <taxon>Thermomonosporaceae</taxon>
        <taxon>Actinomadura</taxon>
    </lineage>
</organism>
<feature type="region of interest" description="Disordered" evidence="8">
    <location>
        <begin position="1"/>
        <end position="33"/>
    </location>
</feature>
<dbReference type="Proteomes" id="UP000295431">
    <property type="component" value="Unassembled WGS sequence"/>
</dbReference>
<dbReference type="AlphaFoldDB" id="A0A4V2XNZ3"/>
<dbReference type="SUPFAM" id="SSF161098">
    <property type="entry name" value="MetI-like"/>
    <property type="match status" value="1"/>
</dbReference>
<evidence type="ECO:0000259" key="9">
    <source>
        <dbReference type="PROSITE" id="PS50928"/>
    </source>
</evidence>
<sequence>MSEHGMGAMVLDEQGGTGRGARDHDPVPGGGAARPGRRRILAHLLADGVPLLLLAAWFWYSANVSAAELPNPVEVGRESIDLLIGEGAVHTWTSMGRIVLAVLLATCIGSLLVFLAGVAPVTELLIGKRVLPFFNSVPALGWAILGVIWFGVGDFSVVFVVTAITIPFCLVNLWEGKRALDPGLLEMGRSFTRSRVRVLFSIELPLLVPYIFAAARLSFSVGWKVALIAEFFGSQTGLGLVMNRARQSFDSPTVFATIVVVLVIVSVVERLLFDPLAHWFAKRTGTAVAR</sequence>
<evidence type="ECO:0000313" key="11">
    <source>
        <dbReference type="Proteomes" id="UP000295431"/>
    </source>
</evidence>
<dbReference type="EMBL" id="SMJW01000004">
    <property type="protein sequence ID" value="TDC19896.1"/>
    <property type="molecule type" value="Genomic_DNA"/>
</dbReference>
<dbReference type="PROSITE" id="PS50928">
    <property type="entry name" value="ABC_TM1"/>
    <property type="match status" value="1"/>
</dbReference>
<dbReference type="GO" id="GO:0005886">
    <property type="term" value="C:plasma membrane"/>
    <property type="evidence" value="ECO:0007669"/>
    <property type="project" value="UniProtKB-SubCell"/>
</dbReference>
<reference evidence="10 11" key="1">
    <citation type="submission" date="2019-03" db="EMBL/GenBank/DDBJ databases">
        <title>Draft genome sequences of novel Actinobacteria.</title>
        <authorList>
            <person name="Sahin N."/>
            <person name="Ay H."/>
            <person name="Saygin H."/>
        </authorList>
    </citation>
    <scope>NUCLEOTIDE SEQUENCE [LARGE SCALE GENOMIC DNA]</scope>
    <source>
        <strain evidence="10 11">DSM 45347</strain>
    </source>
</reference>
<keyword evidence="5 7" id="KW-1133">Transmembrane helix</keyword>
<keyword evidence="11" id="KW-1185">Reference proteome</keyword>
<feature type="transmembrane region" description="Helical" evidence="7">
    <location>
        <begin position="40"/>
        <end position="60"/>
    </location>
</feature>
<dbReference type="Pfam" id="PF00528">
    <property type="entry name" value="BPD_transp_1"/>
    <property type="match status" value="1"/>
</dbReference>
<evidence type="ECO:0000256" key="3">
    <source>
        <dbReference type="ARBA" id="ARBA00022475"/>
    </source>
</evidence>
<dbReference type="RefSeq" id="WP_131936308.1">
    <property type="nucleotide sequence ID" value="NZ_BAAAMX010000009.1"/>
</dbReference>
<dbReference type="OrthoDB" id="9801163at2"/>
<comment type="similarity">
    <text evidence="7">Belongs to the binding-protein-dependent transport system permease family.</text>
</comment>
<accession>A0A4V2XNZ3</accession>
<dbReference type="PANTHER" id="PTHR30151:SF38">
    <property type="entry name" value="ALIPHATIC SULFONATES TRANSPORT PERMEASE PROTEIN SSUC-RELATED"/>
    <property type="match status" value="1"/>
</dbReference>
<proteinExistence type="inferred from homology"/>
<dbReference type="InterPro" id="IPR035906">
    <property type="entry name" value="MetI-like_sf"/>
</dbReference>
<evidence type="ECO:0000256" key="5">
    <source>
        <dbReference type="ARBA" id="ARBA00022989"/>
    </source>
</evidence>
<evidence type="ECO:0000256" key="8">
    <source>
        <dbReference type="SAM" id="MobiDB-lite"/>
    </source>
</evidence>
<evidence type="ECO:0000256" key="2">
    <source>
        <dbReference type="ARBA" id="ARBA00022448"/>
    </source>
</evidence>
<dbReference type="Gene3D" id="1.10.3720.10">
    <property type="entry name" value="MetI-like"/>
    <property type="match status" value="1"/>
</dbReference>
<feature type="transmembrane region" description="Helical" evidence="7">
    <location>
        <begin position="130"/>
        <end position="150"/>
    </location>
</feature>
<feature type="domain" description="ABC transmembrane type-1" evidence="9">
    <location>
        <begin position="91"/>
        <end position="273"/>
    </location>
</feature>
<feature type="transmembrane region" description="Helical" evidence="7">
    <location>
        <begin position="254"/>
        <end position="273"/>
    </location>
</feature>
<comment type="subcellular location">
    <subcellularLocation>
        <location evidence="1 7">Cell membrane</location>
        <topology evidence="1 7">Multi-pass membrane protein</topology>
    </subcellularLocation>
</comment>
<feature type="transmembrane region" description="Helical" evidence="7">
    <location>
        <begin position="196"/>
        <end position="215"/>
    </location>
</feature>
<protein>
    <submittedName>
        <fullName evidence="10">ABC transporter permease subunit</fullName>
    </submittedName>
</protein>
<name>A0A4V2XNZ3_9ACTN</name>
<feature type="transmembrane region" description="Helical" evidence="7">
    <location>
        <begin position="156"/>
        <end position="175"/>
    </location>
</feature>
<evidence type="ECO:0000256" key="1">
    <source>
        <dbReference type="ARBA" id="ARBA00004651"/>
    </source>
</evidence>
<dbReference type="CDD" id="cd06261">
    <property type="entry name" value="TM_PBP2"/>
    <property type="match status" value="1"/>
</dbReference>
<dbReference type="InterPro" id="IPR000515">
    <property type="entry name" value="MetI-like"/>
</dbReference>
<keyword evidence="4 7" id="KW-0812">Transmembrane</keyword>
<evidence type="ECO:0000256" key="6">
    <source>
        <dbReference type="ARBA" id="ARBA00023136"/>
    </source>
</evidence>
<evidence type="ECO:0000256" key="4">
    <source>
        <dbReference type="ARBA" id="ARBA00022692"/>
    </source>
</evidence>
<evidence type="ECO:0000313" key="10">
    <source>
        <dbReference type="EMBL" id="TDC19896.1"/>
    </source>
</evidence>
<keyword evidence="6 7" id="KW-0472">Membrane</keyword>
<dbReference type="PANTHER" id="PTHR30151">
    <property type="entry name" value="ALKANE SULFONATE ABC TRANSPORTER-RELATED, MEMBRANE SUBUNIT"/>
    <property type="match status" value="1"/>
</dbReference>